<dbReference type="EMBL" id="JAIXMP010000020">
    <property type="protein sequence ID" value="KAI9257137.1"/>
    <property type="molecule type" value="Genomic_DNA"/>
</dbReference>
<evidence type="ECO:0000256" key="3">
    <source>
        <dbReference type="ARBA" id="ARBA00022692"/>
    </source>
</evidence>
<feature type="region of interest" description="Disordered" evidence="6">
    <location>
        <begin position="1"/>
        <end position="32"/>
    </location>
</feature>
<feature type="transmembrane region" description="Helical" evidence="7">
    <location>
        <begin position="375"/>
        <end position="394"/>
    </location>
</feature>
<keyword evidence="5 7" id="KW-0472">Membrane</keyword>
<dbReference type="PROSITE" id="PS50850">
    <property type="entry name" value="MFS"/>
    <property type="match status" value="1"/>
</dbReference>
<evidence type="ECO:0000256" key="7">
    <source>
        <dbReference type="SAM" id="Phobius"/>
    </source>
</evidence>
<dbReference type="SUPFAM" id="SSF103473">
    <property type="entry name" value="MFS general substrate transporter"/>
    <property type="match status" value="1"/>
</dbReference>
<reference evidence="9" key="2">
    <citation type="submission" date="2023-02" db="EMBL/GenBank/DDBJ databases">
        <authorList>
            <consortium name="DOE Joint Genome Institute"/>
            <person name="Mondo S.J."/>
            <person name="Chang Y."/>
            <person name="Wang Y."/>
            <person name="Ahrendt S."/>
            <person name="Andreopoulos W."/>
            <person name="Barry K."/>
            <person name="Beard J."/>
            <person name="Benny G.L."/>
            <person name="Blankenship S."/>
            <person name="Bonito G."/>
            <person name="Cuomo C."/>
            <person name="Desiro A."/>
            <person name="Gervers K.A."/>
            <person name="Hundley H."/>
            <person name="Kuo A."/>
            <person name="LaButti K."/>
            <person name="Lang B.F."/>
            <person name="Lipzen A."/>
            <person name="O'Donnell K."/>
            <person name="Pangilinan J."/>
            <person name="Reynolds N."/>
            <person name="Sandor L."/>
            <person name="Smith M.W."/>
            <person name="Tsang A."/>
            <person name="Grigoriev I.V."/>
            <person name="Stajich J.E."/>
            <person name="Spatafora J.W."/>
        </authorList>
    </citation>
    <scope>NUCLEOTIDE SEQUENCE</scope>
    <source>
        <strain evidence="9">RSA 2281</strain>
    </source>
</reference>
<reference evidence="9" key="1">
    <citation type="journal article" date="2022" name="IScience">
        <title>Evolution of zygomycete secretomes and the origins of terrestrial fungal ecologies.</title>
        <authorList>
            <person name="Chang Y."/>
            <person name="Wang Y."/>
            <person name="Mondo S."/>
            <person name="Ahrendt S."/>
            <person name="Andreopoulos W."/>
            <person name="Barry K."/>
            <person name="Beard J."/>
            <person name="Benny G.L."/>
            <person name="Blankenship S."/>
            <person name="Bonito G."/>
            <person name="Cuomo C."/>
            <person name="Desiro A."/>
            <person name="Gervers K.A."/>
            <person name="Hundley H."/>
            <person name="Kuo A."/>
            <person name="LaButti K."/>
            <person name="Lang B.F."/>
            <person name="Lipzen A."/>
            <person name="O'Donnell K."/>
            <person name="Pangilinan J."/>
            <person name="Reynolds N."/>
            <person name="Sandor L."/>
            <person name="Smith M.E."/>
            <person name="Tsang A."/>
            <person name="Grigoriev I.V."/>
            <person name="Stajich J.E."/>
            <person name="Spatafora J.W."/>
        </authorList>
    </citation>
    <scope>NUCLEOTIDE SEQUENCE</scope>
    <source>
        <strain evidence="9">RSA 2281</strain>
    </source>
</reference>
<evidence type="ECO:0000313" key="10">
    <source>
        <dbReference type="Proteomes" id="UP001209540"/>
    </source>
</evidence>
<comment type="subcellular location">
    <subcellularLocation>
        <location evidence="1">Membrane</location>
        <topology evidence="1">Multi-pass membrane protein</topology>
    </subcellularLocation>
</comment>
<sequence length="496" mass="55123">MLDFPFFNKKKSTSSGSIHYKEDDEKPSSNTDSQLLRKRLVRKLDLRIIPWAILASFASKIDRSNLQSAFTMGMDKDLDINSDAYNWASSFFFIGNTVIQIPGNMIVAKFSPQVILPATAVIWGALTCLMAVVQDYRALWAIRFLLGAAEAPLFPGTAFLIGSWYTTEELGKRVTLFSTAGTVLSGAFGGLIAGGISDTMQNVHGLPSWKWLFIIEGLIAVVIGIVGFFLLPHFPHGKNSWITPEERKFAISRIRNEGTKIVSASLNWKTVYNVVITPYAWIMAITYALIYFSRNLENFFAIILKSMGYPASFSNYMLTPLNVFAFLISVALAWSSDYFGDRVFHIIGAQTFVGIWYLILAAINRGDNPVVLVYIASYATGVTSLSGSLIFAWANEIYKNDHNTRAIVIAFINAVGLLIPNFANVKLWVVSDSPEFWIGKISSMAASFGSVLLVILIWFLHRVDFLIPKPSVDKEDQVTASTIEDEEKQANNSTSK</sequence>
<feature type="transmembrane region" description="Helical" evidence="7">
    <location>
        <begin position="437"/>
        <end position="460"/>
    </location>
</feature>
<keyword evidence="3 7" id="KW-0812">Transmembrane</keyword>
<dbReference type="InterPro" id="IPR036259">
    <property type="entry name" value="MFS_trans_sf"/>
</dbReference>
<dbReference type="Gene3D" id="1.20.1250.20">
    <property type="entry name" value="MFS general substrate transporter like domains"/>
    <property type="match status" value="1"/>
</dbReference>
<protein>
    <submittedName>
        <fullName evidence="9">Major facilitator superfamily domain-containing protein</fullName>
    </submittedName>
</protein>
<dbReference type="PANTHER" id="PTHR43791:SF36">
    <property type="entry name" value="TRANSPORTER, PUTATIVE (AFU_ORTHOLOGUE AFUA_6G08340)-RELATED"/>
    <property type="match status" value="1"/>
</dbReference>
<dbReference type="Proteomes" id="UP001209540">
    <property type="component" value="Unassembled WGS sequence"/>
</dbReference>
<feature type="transmembrane region" description="Helical" evidence="7">
    <location>
        <begin position="209"/>
        <end position="231"/>
    </location>
</feature>
<dbReference type="FunFam" id="1.20.1250.20:FF:000057">
    <property type="entry name" value="MFS general substrate transporter"/>
    <property type="match status" value="1"/>
</dbReference>
<evidence type="ECO:0000256" key="4">
    <source>
        <dbReference type="ARBA" id="ARBA00022989"/>
    </source>
</evidence>
<evidence type="ECO:0000256" key="6">
    <source>
        <dbReference type="SAM" id="MobiDB-lite"/>
    </source>
</evidence>
<feature type="transmembrane region" description="Helical" evidence="7">
    <location>
        <begin position="114"/>
        <end position="134"/>
    </location>
</feature>
<comment type="caution">
    <text evidence="9">The sequence shown here is derived from an EMBL/GenBank/DDBJ whole genome shotgun (WGS) entry which is preliminary data.</text>
</comment>
<evidence type="ECO:0000256" key="1">
    <source>
        <dbReference type="ARBA" id="ARBA00004141"/>
    </source>
</evidence>
<feature type="transmembrane region" description="Helical" evidence="7">
    <location>
        <begin position="140"/>
        <end position="162"/>
    </location>
</feature>
<name>A0AAD5K965_9FUNG</name>
<feature type="region of interest" description="Disordered" evidence="6">
    <location>
        <begin position="474"/>
        <end position="496"/>
    </location>
</feature>
<evidence type="ECO:0000313" key="9">
    <source>
        <dbReference type="EMBL" id="KAI9257137.1"/>
    </source>
</evidence>
<evidence type="ECO:0000256" key="2">
    <source>
        <dbReference type="ARBA" id="ARBA00022448"/>
    </source>
</evidence>
<evidence type="ECO:0000256" key="5">
    <source>
        <dbReference type="ARBA" id="ARBA00023136"/>
    </source>
</evidence>
<accession>A0AAD5K965</accession>
<dbReference type="AlphaFoldDB" id="A0AAD5K965"/>
<dbReference type="InterPro" id="IPR011701">
    <property type="entry name" value="MFS"/>
</dbReference>
<feature type="transmembrane region" description="Helical" evidence="7">
    <location>
        <begin position="343"/>
        <end position="363"/>
    </location>
</feature>
<dbReference type="Pfam" id="PF07690">
    <property type="entry name" value="MFS_1"/>
    <property type="match status" value="1"/>
</dbReference>
<dbReference type="GO" id="GO:0022857">
    <property type="term" value="F:transmembrane transporter activity"/>
    <property type="evidence" value="ECO:0007669"/>
    <property type="project" value="InterPro"/>
</dbReference>
<keyword evidence="4 7" id="KW-1133">Transmembrane helix</keyword>
<organism evidence="9 10">
    <name type="scientific">Phascolomyces articulosus</name>
    <dbReference type="NCBI Taxonomy" id="60185"/>
    <lineage>
        <taxon>Eukaryota</taxon>
        <taxon>Fungi</taxon>
        <taxon>Fungi incertae sedis</taxon>
        <taxon>Mucoromycota</taxon>
        <taxon>Mucoromycotina</taxon>
        <taxon>Mucoromycetes</taxon>
        <taxon>Mucorales</taxon>
        <taxon>Lichtheimiaceae</taxon>
        <taxon>Phascolomyces</taxon>
    </lineage>
</organism>
<feature type="transmembrane region" description="Helical" evidence="7">
    <location>
        <begin position="270"/>
        <end position="293"/>
    </location>
</feature>
<feature type="transmembrane region" description="Helical" evidence="7">
    <location>
        <begin position="313"/>
        <end position="334"/>
    </location>
</feature>
<feature type="domain" description="Major facilitator superfamily (MFS) profile" evidence="8">
    <location>
        <begin position="48"/>
        <end position="464"/>
    </location>
</feature>
<evidence type="ECO:0000259" key="8">
    <source>
        <dbReference type="PROSITE" id="PS50850"/>
    </source>
</evidence>
<dbReference type="InterPro" id="IPR020846">
    <property type="entry name" value="MFS_dom"/>
</dbReference>
<feature type="transmembrane region" description="Helical" evidence="7">
    <location>
        <begin position="406"/>
        <end position="425"/>
    </location>
</feature>
<dbReference type="GO" id="GO:0016020">
    <property type="term" value="C:membrane"/>
    <property type="evidence" value="ECO:0007669"/>
    <property type="project" value="UniProtKB-SubCell"/>
</dbReference>
<feature type="transmembrane region" description="Helical" evidence="7">
    <location>
        <begin position="174"/>
        <end position="197"/>
    </location>
</feature>
<keyword evidence="10" id="KW-1185">Reference proteome</keyword>
<keyword evidence="2" id="KW-0813">Transport</keyword>
<proteinExistence type="predicted"/>
<dbReference type="PANTHER" id="PTHR43791">
    <property type="entry name" value="PERMEASE-RELATED"/>
    <property type="match status" value="1"/>
</dbReference>
<gene>
    <name evidence="9" type="ORF">BDA99DRAFT_515652</name>
</gene>